<evidence type="ECO:0000313" key="11">
    <source>
        <dbReference type="Proteomes" id="UP000057213"/>
    </source>
</evidence>
<sequence length="200" mass="22590">MKKNVANQFLSEKESPDLEKVQEAIRTLLSWIGEDPNREGLLDTPKRVIKVYSELFGGYNESAEEILGTVFEEVSGYDEAVLVKDISFYSHCEHHMLPIIGKAHVAYFPDTKIVGLSKIARIVDVFARRLQTQEAMTAQIADALKIHLQPRGVAVLVEAEHTCMSMRGVQKQGAITVTTRFLDCYEKNQSVQANFMEMIR</sequence>
<comment type="pathway">
    <text evidence="2 8">Cofactor biosynthesis; 7,8-dihydroneopterin triphosphate biosynthesis; 7,8-dihydroneopterin triphosphate from GTP: step 1/1.</text>
</comment>
<dbReference type="InterPro" id="IPR043134">
    <property type="entry name" value="GTP-CH-I_N"/>
</dbReference>
<dbReference type="InterPro" id="IPR020602">
    <property type="entry name" value="GTP_CycHdrlase_I_dom"/>
</dbReference>
<dbReference type="KEGG" id="banc:PU02_1027"/>
<dbReference type="NCBIfam" id="TIGR00063">
    <property type="entry name" value="folE"/>
    <property type="match status" value="1"/>
</dbReference>
<dbReference type="FunFam" id="1.10.286.10:FF:000001">
    <property type="entry name" value="GTP cyclohydrolase 1"/>
    <property type="match status" value="1"/>
</dbReference>
<reference evidence="10 11" key="1">
    <citation type="journal article" date="2015" name="Genome Announc.">
        <title>Complete Genome Sequence of Bartonella ancashensis Strain 20.00, Isolated from the Blood of a Patient with Verruga Peruana.</title>
        <authorList>
            <person name="Hang J."/>
            <person name="Mullins K.E."/>
            <person name="Clifford R.J."/>
            <person name="Onmus-Leone F."/>
            <person name="Yang Y."/>
            <person name="Jiang J."/>
            <person name="Leguia M."/>
            <person name="Kasper M.R."/>
            <person name="Maguina C."/>
            <person name="Lesho E.P."/>
            <person name="Jarman R.G."/>
            <person name="Richards A.L."/>
            <person name="Blazes D."/>
        </authorList>
    </citation>
    <scope>NUCLEOTIDE SEQUENCE [LARGE SCALE GENOMIC DNA]</scope>
    <source>
        <strain evidence="10 11">20.00</strain>
    </source>
</reference>
<dbReference type="OrthoDB" id="9801207at2"/>
<keyword evidence="5 8" id="KW-0554">One-carbon metabolism</keyword>
<dbReference type="GO" id="GO:0006729">
    <property type="term" value="P:tetrahydrobiopterin biosynthetic process"/>
    <property type="evidence" value="ECO:0007669"/>
    <property type="project" value="TreeGrafter"/>
</dbReference>
<dbReference type="STRING" id="1318743.PU02_1027"/>
<dbReference type="Proteomes" id="UP000057213">
    <property type="component" value="Chromosome"/>
</dbReference>
<evidence type="ECO:0000256" key="4">
    <source>
        <dbReference type="ARBA" id="ARBA00011857"/>
    </source>
</evidence>
<keyword evidence="8" id="KW-0479">Metal-binding</keyword>
<comment type="similarity">
    <text evidence="3 8">Belongs to the GTP cyclohydrolase I family.</text>
</comment>
<name>A0A0M3T321_9HYPH</name>
<dbReference type="SUPFAM" id="SSF55620">
    <property type="entry name" value="Tetrahydrobiopterin biosynthesis enzymes-like"/>
    <property type="match status" value="1"/>
</dbReference>
<dbReference type="InterPro" id="IPR043133">
    <property type="entry name" value="GTP-CH-I_C/QueF"/>
</dbReference>
<evidence type="ECO:0000256" key="8">
    <source>
        <dbReference type="HAMAP-Rule" id="MF_00223"/>
    </source>
</evidence>
<keyword evidence="7 8" id="KW-0342">GTP-binding</keyword>
<dbReference type="GO" id="GO:0006730">
    <property type="term" value="P:one-carbon metabolic process"/>
    <property type="evidence" value="ECO:0007669"/>
    <property type="project" value="UniProtKB-UniRule"/>
</dbReference>
<evidence type="ECO:0000259" key="9">
    <source>
        <dbReference type="Pfam" id="PF01227"/>
    </source>
</evidence>
<gene>
    <name evidence="8" type="primary">folE</name>
    <name evidence="10" type="ORF">PU02_1027</name>
</gene>
<keyword evidence="8" id="KW-0547">Nucleotide-binding</keyword>
<dbReference type="GO" id="GO:0008270">
    <property type="term" value="F:zinc ion binding"/>
    <property type="evidence" value="ECO:0007669"/>
    <property type="project" value="UniProtKB-UniRule"/>
</dbReference>
<dbReference type="GO" id="GO:0003934">
    <property type="term" value="F:GTP cyclohydrolase I activity"/>
    <property type="evidence" value="ECO:0007669"/>
    <property type="project" value="UniProtKB-UniRule"/>
</dbReference>
<evidence type="ECO:0000256" key="2">
    <source>
        <dbReference type="ARBA" id="ARBA00005080"/>
    </source>
</evidence>
<dbReference type="RefSeq" id="WP_053944331.1">
    <property type="nucleotide sequence ID" value="NZ_CP010401.1"/>
</dbReference>
<feature type="domain" description="GTP cyclohydrolase I" evidence="9">
    <location>
        <begin position="22"/>
        <end position="200"/>
    </location>
</feature>
<dbReference type="HAMAP" id="MF_00223">
    <property type="entry name" value="FolE"/>
    <property type="match status" value="1"/>
</dbReference>
<dbReference type="PROSITE" id="PS00860">
    <property type="entry name" value="GTP_CYCLOHYDROL_1_2"/>
    <property type="match status" value="1"/>
</dbReference>
<organism evidence="10 11">
    <name type="scientific">Bartonella ancashensis</name>
    <dbReference type="NCBI Taxonomy" id="1318743"/>
    <lineage>
        <taxon>Bacteria</taxon>
        <taxon>Pseudomonadati</taxon>
        <taxon>Pseudomonadota</taxon>
        <taxon>Alphaproteobacteria</taxon>
        <taxon>Hyphomicrobiales</taxon>
        <taxon>Bartonellaceae</taxon>
        <taxon>Bartonella</taxon>
    </lineage>
</organism>
<evidence type="ECO:0000256" key="1">
    <source>
        <dbReference type="ARBA" id="ARBA00001052"/>
    </source>
</evidence>
<feature type="binding site" evidence="8">
    <location>
        <position position="163"/>
    </location>
    <ligand>
        <name>Zn(2+)</name>
        <dbReference type="ChEBI" id="CHEBI:29105"/>
    </ligand>
</feature>
<feature type="binding site" evidence="8">
    <location>
        <position position="95"/>
    </location>
    <ligand>
        <name>Zn(2+)</name>
        <dbReference type="ChEBI" id="CHEBI:29105"/>
    </ligand>
</feature>
<dbReference type="EMBL" id="CP010401">
    <property type="protein sequence ID" value="ALE03841.1"/>
    <property type="molecule type" value="Genomic_DNA"/>
</dbReference>
<dbReference type="AlphaFoldDB" id="A0A0M3T321"/>
<dbReference type="PATRIC" id="fig|1318743.3.peg.1041"/>
<dbReference type="Gene3D" id="1.10.286.10">
    <property type="match status" value="1"/>
</dbReference>
<dbReference type="EC" id="3.5.4.16" evidence="8"/>
<dbReference type="PANTHER" id="PTHR11109:SF7">
    <property type="entry name" value="GTP CYCLOHYDROLASE 1"/>
    <property type="match status" value="1"/>
</dbReference>
<comment type="catalytic activity">
    <reaction evidence="1 8">
        <text>GTP + H2O = 7,8-dihydroneopterin 3'-triphosphate + formate + H(+)</text>
        <dbReference type="Rhea" id="RHEA:17473"/>
        <dbReference type="ChEBI" id="CHEBI:15377"/>
        <dbReference type="ChEBI" id="CHEBI:15378"/>
        <dbReference type="ChEBI" id="CHEBI:15740"/>
        <dbReference type="ChEBI" id="CHEBI:37565"/>
        <dbReference type="ChEBI" id="CHEBI:58462"/>
        <dbReference type="EC" id="3.5.4.16"/>
    </reaction>
</comment>
<feature type="binding site" evidence="8">
    <location>
        <position position="92"/>
    </location>
    <ligand>
        <name>Zn(2+)</name>
        <dbReference type="ChEBI" id="CHEBI:29105"/>
    </ligand>
</feature>
<comment type="subunit">
    <text evidence="8">Homopolymer.</text>
</comment>
<dbReference type="GO" id="GO:0005525">
    <property type="term" value="F:GTP binding"/>
    <property type="evidence" value="ECO:0007669"/>
    <property type="project" value="UniProtKB-KW"/>
</dbReference>
<keyword evidence="6 8" id="KW-0378">Hydrolase</keyword>
<protein>
    <recommendedName>
        <fullName evidence="8">GTP cyclohydrolase 1</fullName>
        <ecNumber evidence="8">3.5.4.16</ecNumber>
    </recommendedName>
    <alternativeName>
        <fullName evidence="8">GTP cyclohydrolase I</fullName>
        <shortName evidence="8">GTP-CH-I</shortName>
    </alternativeName>
</protein>
<dbReference type="Gene3D" id="3.30.1130.10">
    <property type="match status" value="1"/>
</dbReference>
<dbReference type="NCBIfam" id="NF006825">
    <property type="entry name" value="PRK09347.1-2"/>
    <property type="match status" value="1"/>
</dbReference>
<dbReference type="PANTHER" id="PTHR11109">
    <property type="entry name" value="GTP CYCLOHYDROLASE I"/>
    <property type="match status" value="1"/>
</dbReference>
<comment type="subunit">
    <text evidence="4">Toroid-shaped homodecamer, composed of two pentamers of five dimers.</text>
</comment>
<dbReference type="FunFam" id="3.30.1130.10:FF:000001">
    <property type="entry name" value="GTP cyclohydrolase 1"/>
    <property type="match status" value="1"/>
</dbReference>
<evidence type="ECO:0000313" key="10">
    <source>
        <dbReference type="EMBL" id="ALE03841.1"/>
    </source>
</evidence>
<evidence type="ECO:0000256" key="6">
    <source>
        <dbReference type="ARBA" id="ARBA00022801"/>
    </source>
</evidence>
<dbReference type="Pfam" id="PF01227">
    <property type="entry name" value="GTP_cyclohydroI"/>
    <property type="match status" value="1"/>
</dbReference>
<accession>A0A0M3T321</accession>
<dbReference type="InterPro" id="IPR001474">
    <property type="entry name" value="GTP_CycHdrlase_I"/>
</dbReference>
<dbReference type="GO" id="GO:0005737">
    <property type="term" value="C:cytoplasm"/>
    <property type="evidence" value="ECO:0007669"/>
    <property type="project" value="TreeGrafter"/>
</dbReference>
<proteinExistence type="inferred from homology"/>
<dbReference type="UniPathway" id="UPA00848">
    <property type="reaction ID" value="UER00151"/>
</dbReference>
<dbReference type="InterPro" id="IPR018234">
    <property type="entry name" value="GTP_CycHdrlase_I_CS"/>
</dbReference>
<dbReference type="NCBIfam" id="NF006826">
    <property type="entry name" value="PRK09347.1-3"/>
    <property type="match status" value="1"/>
</dbReference>
<dbReference type="GO" id="GO:0046654">
    <property type="term" value="P:tetrahydrofolate biosynthetic process"/>
    <property type="evidence" value="ECO:0007669"/>
    <property type="project" value="UniProtKB-UniRule"/>
</dbReference>
<keyword evidence="8" id="KW-0862">Zinc</keyword>
<keyword evidence="11" id="KW-1185">Reference proteome</keyword>
<evidence type="ECO:0000256" key="7">
    <source>
        <dbReference type="ARBA" id="ARBA00023134"/>
    </source>
</evidence>
<evidence type="ECO:0000256" key="5">
    <source>
        <dbReference type="ARBA" id="ARBA00022563"/>
    </source>
</evidence>
<evidence type="ECO:0000256" key="3">
    <source>
        <dbReference type="ARBA" id="ARBA00008085"/>
    </source>
</evidence>